<reference evidence="10 11" key="1">
    <citation type="submission" date="2014-09" db="EMBL/GenBank/DDBJ databases">
        <authorList>
            <person name="Martin A.A."/>
        </authorList>
    </citation>
    <scope>NUCLEOTIDE SEQUENCE</scope>
    <source>
        <strain evidence="11">ED321</strain>
        <strain evidence="10">ED321 Heterogonic</strain>
    </source>
</reference>
<dbReference type="Proteomes" id="UP000035682">
    <property type="component" value="Unplaced"/>
</dbReference>
<dbReference type="CTD" id="36374661"/>
<proteinExistence type="predicted"/>
<evidence type="ECO:0000256" key="6">
    <source>
        <dbReference type="ARBA" id="ARBA00023242"/>
    </source>
</evidence>
<dbReference type="GO" id="GO:0000977">
    <property type="term" value="F:RNA polymerase II transcription regulatory region sequence-specific DNA binding"/>
    <property type="evidence" value="ECO:0007669"/>
    <property type="project" value="TreeGrafter"/>
</dbReference>
<dbReference type="Pfam" id="PF00096">
    <property type="entry name" value="zf-C2H2"/>
    <property type="match status" value="3"/>
</dbReference>
<comment type="subcellular location">
    <subcellularLocation>
        <location evidence="1">Nucleus speckle</location>
    </subcellularLocation>
</comment>
<evidence type="ECO:0000313" key="10">
    <source>
        <dbReference type="EMBL" id="CEF62296.1"/>
    </source>
</evidence>
<gene>
    <name evidence="10 12 13" type="ORF">SRAE_1000056900</name>
</gene>
<dbReference type="PROSITE" id="PS50157">
    <property type="entry name" value="ZINC_FINGER_C2H2_2"/>
    <property type="match status" value="5"/>
</dbReference>
<evidence type="ECO:0000259" key="9">
    <source>
        <dbReference type="PROSITE" id="PS50157"/>
    </source>
</evidence>
<evidence type="ECO:0000256" key="1">
    <source>
        <dbReference type="ARBA" id="ARBA00004324"/>
    </source>
</evidence>
<dbReference type="RefSeq" id="XP_024501498.1">
    <property type="nucleotide sequence ID" value="XM_024647418.1"/>
</dbReference>
<dbReference type="FunFam" id="3.30.160.60:FF:000065">
    <property type="entry name" value="B-cell CLL/lymphoma 6, member B"/>
    <property type="match status" value="1"/>
</dbReference>
<dbReference type="OrthoDB" id="654211at2759"/>
<dbReference type="FunFam" id="3.30.160.60:FF:002484">
    <property type="entry name" value="Protein CBR-LSY-2"/>
    <property type="match status" value="1"/>
</dbReference>
<protein>
    <submittedName>
        <fullName evidence="10">Zinc finger, C2H2 domain and Zinc finger C2H2-type/integrase DNA-binding domain and Zinc finger, C2H2-like domain-containing protein</fullName>
    </submittedName>
</protein>
<feature type="domain" description="C2H2-type" evidence="9">
    <location>
        <begin position="60"/>
        <end position="87"/>
    </location>
</feature>
<dbReference type="GO" id="GO:0000981">
    <property type="term" value="F:DNA-binding transcription factor activity, RNA polymerase II-specific"/>
    <property type="evidence" value="ECO:0007669"/>
    <property type="project" value="TreeGrafter"/>
</dbReference>
<dbReference type="GO" id="GO:0008270">
    <property type="term" value="F:zinc ion binding"/>
    <property type="evidence" value="ECO:0007669"/>
    <property type="project" value="UniProtKB-KW"/>
</dbReference>
<keyword evidence="4 7" id="KW-0863">Zinc-finger</keyword>
<dbReference type="Gene3D" id="3.30.160.60">
    <property type="entry name" value="Classic Zinc Finger"/>
    <property type="match status" value="4"/>
</dbReference>
<feature type="region of interest" description="Disordered" evidence="8">
    <location>
        <begin position="320"/>
        <end position="351"/>
    </location>
</feature>
<dbReference type="GeneID" id="36374661"/>
<feature type="compositionally biased region" description="Basic and acidic residues" evidence="8">
    <location>
        <begin position="329"/>
        <end position="351"/>
    </location>
</feature>
<keyword evidence="11" id="KW-1185">Reference proteome</keyword>
<keyword evidence="10" id="KW-0238">DNA-binding</keyword>
<keyword evidence="2" id="KW-0479">Metal-binding</keyword>
<evidence type="ECO:0000256" key="7">
    <source>
        <dbReference type="PROSITE-ProRule" id="PRU00042"/>
    </source>
</evidence>
<feature type="domain" description="C2H2-type" evidence="9">
    <location>
        <begin position="247"/>
        <end position="275"/>
    </location>
</feature>
<evidence type="ECO:0000256" key="3">
    <source>
        <dbReference type="ARBA" id="ARBA00022737"/>
    </source>
</evidence>
<dbReference type="PANTHER" id="PTHR24409:SF295">
    <property type="entry name" value="AZ2-RELATED"/>
    <property type="match status" value="1"/>
</dbReference>
<dbReference type="STRING" id="34506.A0A090KY02"/>
<dbReference type="GO" id="GO:0016607">
    <property type="term" value="C:nuclear speck"/>
    <property type="evidence" value="ECO:0007669"/>
    <property type="project" value="UniProtKB-SubCell"/>
</dbReference>
<accession>A0A090KY02</accession>
<keyword evidence="6" id="KW-0539">Nucleus</keyword>
<feature type="domain" description="C2H2-type" evidence="9">
    <location>
        <begin position="116"/>
        <end position="143"/>
    </location>
</feature>
<evidence type="ECO:0000313" key="12">
    <source>
        <dbReference type="WBParaSite" id="SRAE_1000056900.1"/>
    </source>
</evidence>
<dbReference type="EMBL" id="LN609528">
    <property type="protein sequence ID" value="CEF62296.1"/>
    <property type="molecule type" value="Genomic_DNA"/>
</dbReference>
<dbReference type="OMA" id="MRMMEDQ"/>
<feature type="domain" description="C2H2-type" evidence="9">
    <location>
        <begin position="280"/>
        <end position="307"/>
    </location>
</feature>
<dbReference type="PANTHER" id="PTHR24409">
    <property type="entry name" value="ZINC FINGER PROTEIN 142"/>
    <property type="match status" value="1"/>
</dbReference>
<evidence type="ECO:0000256" key="4">
    <source>
        <dbReference type="ARBA" id="ARBA00022771"/>
    </source>
</evidence>
<dbReference type="WBParaSite" id="SRAE_1000056900.1">
    <property type="protein sequence ID" value="SRAE_1000056900.1"/>
    <property type="gene ID" value="WBGene00257166"/>
</dbReference>
<dbReference type="AlphaFoldDB" id="A0A090KY02"/>
<dbReference type="WormBase" id="SRAE_1000056900">
    <property type="protein sequence ID" value="SRP02273"/>
    <property type="gene ID" value="WBGene00257166"/>
</dbReference>
<dbReference type="PROSITE" id="PS00028">
    <property type="entry name" value="ZINC_FINGER_C2H2_1"/>
    <property type="match status" value="5"/>
</dbReference>
<dbReference type="SUPFAM" id="SSF57667">
    <property type="entry name" value="beta-beta-alpha zinc fingers"/>
    <property type="match status" value="2"/>
</dbReference>
<organism evidence="10">
    <name type="scientific">Strongyloides ratti</name>
    <name type="common">Parasitic roundworm</name>
    <dbReference type="NCBI Taxonomy" id="34506"/>
    <lineage>
        <taxon>Eukaryota</taxon>
        <taxon>Metazoa</taxon>
        <taxon>Ecdysozoa</taxon>
        <taxon>Nematoda</taxon>
        <taxon>Chromadorea</taxon>
        <taxon>Rhabditida</taxon>
        <taxon>Tylenchina</taxon>
        <taxon>Panagrolaimomorpha</taxon>
        <taxon>Strongyloidoidea</taxon>
        <taxon>Strongyloididae</taxon>
        <taxon>Strongyloides</taxon>
    </lineage>
</organism>
<name>A0A090KY02_STRRB</name>
<evidence type="ECO:0000256" key="8">
    <source>
        <dbReference type="SAM" id="MobiDB-lite"/>
    </source>
</evidence>
<evidence type="ECO:0000256" key="5">
    <source>
        <dbReference type="ARBA" id="ARBA00022833"/>
    </source>
</evidence>
<feature type="domain" description="C2H2-type" evidence="9">
    <location>
        <begin position="88"/>
        <end position="115"/>
    </location>
</feature>
<keyword evidence="3" id="KW-0677">Repeat</keyword>
<sequence>MRYTSSQMMYHQVKSEMNGMGDDYNMTQPSNSITGFNNLMMQNNEDYNDSFEDKQAKAVHQCSECDKIFVSYKGLMQHAVIHTDLKPFSCDICSKSFRFKSNLFEHRSVHSGYTPHSCPYCGKTCRLKGNLKKHLKTHVNSKAELEEVWKPFSSNRRPPQEVPADAIIVRGNVEPMFSPPSKPRKKKLGLGDVKVWTDKIQNGEIVKPPVMSEMGTHFINFMENNLGKTVSIRDLIEAAKYTSFENFDCPLCKKMFHSKYECLIHLEEIHNYKKRPDYNYFCEICIKTFVDQKSYDLHQSCHDRVRSLFESGDVHAAHQPQLLEPALPGRDDINGSQEQENRDDIKMEGDS</sequence>
<dbReference type="InterPro" id="IPR013087">
    <property type="entry name" value="Znf_C2H2_type"/>
</dbReference>
<reference evidence="12" key="2">
    <citation type="submission" date="2020-12" db="UniProtKB">
        <authorList>
            <consortium name="WormBaseParasite"/>
        </authorList>
    </citation>
    <scope>IDENTIFICATION</scope>
</reference>
<dbReference type="InterPro" id="IPR036236">
    <property type="entry name" value="Znf_C2H2_sf"/>
</dbReference>
<evidence type="ECO:0000256" key="2">
    <source>
        <dbReference type="ARBA" id="ARBA00022723"/>
    </source>
</evidence>
<dbReference type="SMART" id="SM00355">
    <property type="entry name" value="ZnF_C2H2"/>
    <property type="match status" value="5"/>
</dbReference>
<evidence type="ECO:0000313" key="11">
    <source>
        <dbReference type="Proteomes" id="UP000035682"/>
    </source>
</evidence>
<evidence type="ECO:0000313" key="13">
    <source>
        <dbReference type="WormBase" id="SRAE_1000056900"/>
    </source>
</evidence>
<keyword evidence="5" id="KW-0862">Zinc</keyword>